<evidence type="ECO:0000256" key="1">
    <source>
        <dbReference type="ARBA" id="ARBA00004175"/>
    </source>
</evidence>
<evidence type="ECO:0000256" key="7">
    <source>
        <dbReference type="ARBA" id="ARBA00022699"/>
    </source>
</evidence>
<evidence type="ECO:0000256" key="14">
    <source>
        <dbReference type="ARBA" id="ARBA00049715"/>
    </source>
</evidence>
<keyword evidence="3" id="KW-0268">Exocytosis</keyword>
<keyword evidence="7" id="KW-0528">Neurotoxin</keyword>
<evidence type="ECO:0000256" key="3">
    <source>
        <dbReference type="ARBA" id="ARBA00022483"/>
    </source>
</evidence>
<gene>
    <name evidence="17" type="ORF">AVEN_247215_1</name>
</gene>
<keyword evidence="5" id="KW-1052">Target cell membrane</keyword>
<dbReference type="Gene3D" id="1.25.40.20">
    <property type="entry name" value="Ankyrin repeat-containing domain"/>
    <property type="match status" value="1"/>
</dbReference>
<dbReference type="Pfam" id="PF12796">
    <property type="entry name" value="Ank_2"/>
    <property type="match status" value="2"/>
</dbReference>
<evidence type="ECO:0000256" key="8">
    <source>
        <dbReference type="ARBA" id="ARBA00022737"/>
    </source>
</evidence>
<keyword evidence="12" id="KW-1053">Target membrane</keyword>
<evidence type="ECO:0000256" key="5">
    <source>
        <dbReference type="ARBA" id="ARBA00022537"/>
    </source>
</evidence>
<keyword evidence="6" id="KW-0800">Toxin</keyword>
<reference evidence="17 18" key="1">
    <citation type="journal article" date="2019" name="Sci. Rep.">
        <title>Orb-weaving spider Araneus ventricosus genome elucidates the spidroin gene catalogue.</title>
        <authorList>
            <person name="Kono N."/>
            <person name="Nakamura H."/>
            <person name="Ohtoshi R."/>
            <person name="Moran D.A.P."/>
            <person name="Shinohara A."/>
            <person name="Yoshida Y."/>
            <person name="Fujiwara M."/>
            <person name="Mori M."/>
            <person name="Tomita M."/>
            <person name="Arakawa K."/>
        </authorList>
    </citation>
    <scope>NUCLEOTIDE SEQUENCE [LARGE SCALE GENOMIC DNA]</scope>
</reference>
<dbReference type="GO" id="GO:0044231">
    <property type="term" value="C:host cell presynaptic membrane"/>
    <property type="evidence" value="ECO:0007669"/>
    <property type="project" value="UniProtKB-KW"/>
</dbReference>
<evidence type="ECO:0000256" key="4">
    <source>
        <dbReference type="ARBA" id="ARBA00022525"/>
    </source>
</evidence>
<evidence type="ECO:0000256" key="12">
    <source>
        <dbReference type="ARBA" id="ARBA00023298"/>
    </source>
</evidence>
<dbReference type="GO" id="GO:0090729">
    <property type="term" value="F:toxin activity"/>
    <property type="evidence" value="ECO:0007669"/>
    <property type="project" value="UniProtKB-KW"/>
</dbReference>
<evidence type="ECO:0000256" key="10">
    <source>
        <dbReference type="ARBA" id="ARBA00023043"/>
    </source>
</evidence>
<evidence type="ECO:0000256" key="15">
    <source>
        <dbReference type="ARBA" id="ARBA00049811"/>
    </source>
</evidence>
<keyword evidence="10 16" id="KW-0040">ANK repeat</keyword>
<dbReference type="AlphaFoldDB" id="A0A4Y2ERP3"/>
<keyword evidence="9" id="KW-0638">Presynaptic neurotoxin</keyword>
<comment type="caution">
    <text evidence="17">The sequence shown here is derived from an EMBL/GenBank/DDBJ whole genome shotgun (WGS) entry which is preliminary data.</text>
</comment>
<dbReference type="InterPro" id="IPR036770">
    <property type="entry name" value="Ankyrin_rpt-contain_sf"/>
</dbReference>
<dbReference type="PANTHER" id="PTHR24198">
    <property type="entry name" value="ANKYRIN REPEAT AND PROTEIN KINASE DOMAIN-CONTAINING PROTEIN"/>
    <property type="match status" value="1"/>
</dbReference>
<dbReference type="GO" id="GO:0044218">
    <property type="term" value="C:other organism cell membrane"/>
    <property type="evidence" value="ECO:0007669"/>
    <property type="project" value="UniProtKB-KW"/>
</dbReference>
<protein>
    <recommendedName>
        <fullName evidence="15">Alpha-latrotoxin</fullName>
    </recommendedName>
</protein>
<comment type="similarity">
    <text evidence="13">Belongs to the cationic peptide 01 (latrotoxin) family. 03 (alpha-latrotoxin) subfamily.</text>
</comment>
<evidence type="ECO:0000256" key="9">
    <source>
        <dbReference type="ARBA" id="ARBA00023028"/>
    </source>
</evidence>
<dbReference type="SUPFAM" id="SSF48403">
    <property type="entry name" value="Ankyrin repeat"/>
    <property type="match status" value="1"/>
</dbReference>
<dbReference type="OrthoDB" id="10252328at2759"/>
<keyword evidence="18" id="KW-1185">Reference proteome</keyword>
<evidence type="ECO:0000313" key="18">
    <source>
        <dbReference type="Proteomes" id="UP000499080"/>
    </source>
</evidence>
<evidence type="ECO:0000313" key="17">
    <source>
        <dbReference type="EMBL" id="GBM31511.1"/>
    </source>
</evidence>
<evidence type="ECO:0000256" key="6">
    <source>
        <dbReference type="ARBA" id="ARBA00022656"/>
    </source>
</evidence>
<dbReference type="InterPro" id="IPR002110">
    <property type="entry name" value="Ankyrin_rpt"/>
</dbReference>
<keyword evidence="11" id="KW-0472">Membrane</keyword>
<accession>A0A4Y2ERP3</accession>
<dbReference type="Proteomes" id="UP000499080">
    <property type="component" value="Unassembled WGS sequence"/>
</dbReference>
<dbReference type="GO" id="GO:0006887">
    <property type="term" value="P:exocytosis"/>
    <property type="evidence" value="ECO:0007669"/>
    <property type="project" value="UniProtKB-KW"/>
</dbReference>
<keyword evidence="4" id="KW-0964">Secreted</keyword>
<sequence>MIASYQPLENCHHELDNDENPYCFNCLRLRFIFVALADRWEGRTKGVTTFQNLIERDISIRNGYRSEEADYVRSDDHLEEIRELLNLGADPNYQTISGSTPLQAAAMSQNINIKAAQELFRSCIEVDLNNHLSYTELHYAVIKHKQRVVNELLQAGALVNAKTFLIFTKAPLHVAVRRFSNDSSTILDPDPWIIKYLLEHEDTDCNARDFWGNTPLMVAIMDKQVEAAKLLLDKKQIQIYAIIFPNLLYMWRFLYCHGLLQLNFCSVEPVFILRIKRDRLRCIFS</sequence>
<proteinExistence type="inferred from homology"/>
<evidence type="ECO:0000256" key="13">
    <source>
        <dbReference type="ARBA" id="ARBA00049657"/>
    </source>
</evidence>
<dbReference type="PANTHER" id="PTHR24198:SF165">
    <property type="entry name" value="ANKYRIN REPEAT-CONTAINING PROTEIN-RELATED"/>
    <property type="match status" value="1"/>
</dbReference>
<dbReference type="GO" id="GO:0005576">
    <property type="term" value="C:extracellular region"/>
    <property type="evidence" value="ECO:0007669"/>
    <property type="project" value="UniProtKB-SubCell"/>
</dbReference>
<dbReference type="PROSITE" id="PS50088">
    <property type="entry name" value="ANK_REPEAT"/>
    <property type="match status" value="1"/>
</dbReference>
<dbReference type="SMART" id="SM00248">
    <property type="entry name" value="ANK"/>
    <property type="match status" value="5"/>
</dbReference>
<name>A0A4Y2ERP3_ARAVE</name>
<comment type="subcellular location">
    <subcellularLocation>
        <location evidence="2">Secreted</location>
    </subcellularLocation>
    <subcellularLocation>
        <location evidence="1">Target cell membrane</location>
    </subcellularLocation>
</comment>
<comment type="subunit">
    <text evidence="14">Homotetramer in membranes.</text>
</comment>
<evidence type="ECO:0000256" key="11">
    <source>
        <dbReference type="ARBA" id="ARBA00023136"/>
    </source>
</evidence>
<feature type="repeat" description="ANK" evidence="16">
    <location>
        <begin position="132"/>
        <end position="164"/>
    </location>
</feature>
<evidence type="ECO:0000256" key="16">
    <source>
        <dbReference type="PROSITE-ProRule" id="PRU00023"/>
    </source>
</evidence>
<keyword evidence="8" id="KW-0677">Repeat</keyword>
<dbReference type="PROSITE" id="PS50297">
    <property type="entry name" value="ANK_REP_REGION"/>
    <property type="match status" value="1"/>
</dbReference>
<organism evidence="17 18">
    <name type="scientific">Araneus ventricosus</name>
    <name type="common">Orbweaver spider</name>
    <name type="synonym">Epeira ventricosa</name>
    <dbReference type="NCBI Taxonomy" id="182803"/>
    <lineage>
        <taxon>Eukaryota</taxon>
        <taxon>Metazoa</taxon>
        <taxon>Ecdysozoa</taxon>
        <taxon>Arthropoda</taxon>
        <taxon>Chelicerata</taxon>
        <taxon>Arachnida</taxon>
        <taxon>Araneae</taxon>
        <taxon>Araneomorphae</taxon>
        <taxon>Entelegynae</taxon>
        <taxon>Araneoidea</taxon>
        <taxon>Araneidae</taxon>
        <taxon>Araneus</taxon>
    </lineage>
</organism>
<dbReference type="EMBL" id="BGPR01000686">
    <property type="protein sequence ID" value="GBM31511.1"/>
    <property type="molecule type" value="Genomic_DNA"/>
</dbReference>
<evidence type="ECO:0000256" key="2">
    <source>
        <dbReference type="ARBA" id="ARBA00004613"/>
    </source>
</evidence>